<dbReference type="GO" id="GO:0046872">
    <property type="term" value="F:metal ion binding"/>
    <property type="evidence" value="ECO:0007669"/>
    <property type="project" value="UniProtKB-KW"/>
</dbReference>
<sequence>MPRCVKSGWNCPGYAKQQQLIEEGVVVTDDRSPTSGSNDDTPPSSTTSPNVFTQFASPTTPGEIPNRSATSLGSTIVGARWGLPRVAISISPRISPTSTFRLKITDVERHAWDFFYATTYPSLQIITPLAGLLLPTIQLSFECEPIFRAITATGNAHSDPGSTFDTSLRRWYVQADRRAFHRQYGQALSSLRAHMMKNAHDEQGLQVVLGSCLLLVLYNILEEQASDAKAHLGLGLRILQERSPNEKIVGHPIVPPPGPFARPVLEVFKTMLEEDATLESATALYQPPDDSSLTISNDFPNLAEARVNLDGLRSMYEQLQKQLMDIARDRVAELSGDSASHAVTSCLTVCMAKTMNLDEHVVLQARMQRLKNDLDAWSNHFARLLAKSGEVSGRAPLLLQIQHFATSFSLYNLRNTIEVDTDLWHAHFKSVVGWCKEFIHLTATNLLYWMQDPSKPRTETQHGGWSAEMRVLPALYLVGTKCRNVEVRRQAMDLLNTADRREGIHHSAVLGRIVGAVMDVEMQLARSMQEREPSLDKEVTQPGHFDEAVPEAARFSEVIVGGGEGPPPFVKLCCSRILPSLKEGSGSWVEISEWRADSRPFVMKKMGSQISDLGQNVRQPRTFWARDQ</sequence>
<dbReference type="GO" id="GO:0003677">
    <property type="term" value="F:DNA binding"/>
    <property type="evidence" value="ECO:0007669"/>
    <property type="project" value="UniProtKB-KW"/>
</dbReference>
<evidence type="ECO:0000256" key="3">
    <source>
        <dbReference type="ARBA" id="ARBA00023015"/>
    </source>
</evidence>
<reference evidence="9" key="1">
    <citation type="submission" date="2023-07" db="EMBL/GenBank/DDBJ databases">
        <title>Black Yeasts Isolated from many extreme environments.</title>
        <authorList>
            <person name="Coleine C."/>
            <person name="Stajich J.E."/>
            <person name="Selbmann L."/>
        </authorList>
    </citation>
    <scope>NUCLEOTIDE SEQUENCE</scope>
    <source>
        <strain evidence="9">CCFEE 5485</strain>
    </source>
</reference>
<keyword evidence="10" id="KW-1185">Reference proteome</keyword>
<accession>A0AAE0WQE6</accession>
<dbReference type="AlphaFoldDB" id="A0AAE0WQE6"/>
<evidence type="ECO:0000256" key="2">
    <source>
        <dbReference type="ARBA" id="ARBA00022833"/>
    </source>
</evidence>
<keyword evidence="2" id="KW-0862">Zinc</keyword>
<keyword evidence="7" id="KW-0175">Coiled coil</keyword>
<proteinExistence type="predicted"/>
<feature type="region of interest" description="Disordered" evidence="8">
    <location>
        <begin position="29"/>
        <end position="51"/>
    </location>
</feature>
<gene>
    <name evidence="9" type="ORF">LTR78_004182</name>
</gene>
<protein>
    <submittedName>
        <fullName evidence="9">Uncharacterized protein</fullName>
    </submittedName>
</protein>
<evidence type="ECO:0000313" key="10">
    <source>
        <dbReference type="Proteomes" id="UP001274830"/>
    </source>
</evidence>
<keyword evidence="4" id="KW-0238">DNA-binding</keyword>
<evidence type="ECO:0000256" key="4">
    <source>
        <dbReference type="ARBA" id="ARBA00023125"/>
    </source>
</evidence>
<evidence type="ECO:0000256" key="7">
    <source>
        <dbReference type="SAM" id="Coils"/>
    </source>
</evidence>
<keyword evidence="1" id="KW-0479">Metal-binding</keyword>
<dbReference type="InterPro" id="IPR052360">
    <property type="entry name" value="Transcr_Regulatory_Proteins"/>
</dbReference>
<evidence type="ECO:0000256" key="6">
    <source>
        <dbReference type="ARBA" id="ARBA00023242"/>
    </source>
</evidence>
<dbReference type="Proteomes" id="UP001274830">
    <property type="component" value="Unassembled WGS sequence"/>
</dbReference>
<dbReference type="PANTHER" id="PTHR36206:SF12">
    <property type="entry name" value="ASPERCRYPTIN BIOSYNTHESIS CLUSTER-SPECIFIC TRANSCRIPTION REGULATOR ATNN-RELATED"/>
    <property type="match status" value="1"/>
</dbReference>
<comment type="caution">
    <text evidence="9">The sequence shown here is derived from an EMBL/GenBank/DDBJ whole genome shotgun (WGS) entry which is preliminary data.</text>
</comment>
<feature type="coiled-coil region" evidence="7">
    <location>
        <begin position="302"/>
        <end position="329"/>
    </location>
</feature>
<feature type="compositionally biased region" description="Low complexity" evidence="8">
    <location>
        <begin position="33"/>
        <end position="50"/>
    </location>
</feature>
<organism evidence="9 10">
    <name type="scientific">Recurvomyces mirabilis</name>
    <dbReference type="NCBI Taxonomy" id="574656"/>
    <lineage>
        <taxon>Eukaryota</taxon>
        <taxon>Fungi</taxon>
        <taxon>Dikarya</taxon>
        <taxon>Ascomycota</taxon>
        <taxon>Pezizomycotina</taxon>
        <taxon>Dothideomycetes</taxon>
        <taxon>Dothideomycetidae</taxon>
        <taxon>Mycosphaerellales</taxon>
        <taxon>Teratosphaeriaceae</taxon>
        <taxon>Recurvomyces</taxon>
    </lineage>
</organism>
<evidence type="ECO:0000256" key="5">
    <source>
        <dbReference type="ARBA" id="ARBA00023163"/>
    </source>
</evidence>
<dbReference type="PANTHER" id="PTHR36206">
    <property type="entry name" value="ASPERCRYPTIN BIOSYNTHESIS CLUSTER-SPECIFIC TRANSCRIPTION REGULATOR ATNN-RELATED"/>
    <property type="match status" value="1"/>
</dbReference>
<keyword evidence="3" id="KW-0805">Transcription regulation</keyword>
<evidence type="ECO:0000313" key="9">
    <source>
        <dbReference type="EMBL" id="KAK3675990.1"/>
    </source>
</evidence>
<evidence type="ECO:0000256" key="1">
    <source>
        <dbReference type="ARBA" id="ARBA00022723"/>
    </source>
</evidence>
<keyword evidence="5" id="KW-0804">Transcription</keyword>
<evidence type="ECO:0000256" key="8">
    <source>
        <dbReference type="SAM" id="MobiDB-lite"/>
    </source>
</evidence>
<name>A0AAE0WQE6_9PEZI</name>
<dbReference type="EMBL" id="JAUTXT010000012">
    <property type="protein sequence ID" value="KAK3675990.1"/>
    <property type="molecule type" value="Genomic_DNA"/>
</dbReference>
<keyword evidence="6" id="KW-0539">Nucleus</keyword>